<dbReference type="Pfam" id="PF05015">
    <property type="entry name" value="HigB-like_toxin"/>
    <property type="match status" value="1"/>
</dbReference>
<protein>
    <submittedName>
        <fullName evidence="1">Proteic killer suppression protein, putative</fullName>
    </submittedName>
</protein>
<accession>B6IV38</accession>
<dbReference type="SUPFAM" id="SSF143011">
    <property type="entry name" value="RelE-like"/>
    <property type="match status" value="1"/>
</dbReference>
<dbReference type="InterPro" id="IPR035093">
    <property type="entry name" value="RelE/ParE_toxin_dom_sf"/>
</dbReference>
<dbReference type="PANTHER" id="PTHR40266:SF2">
    <property type="entry name" value="TOXIN HIGB-1"/>
    <property type="match status" value="1"/>
</dbReference>
<dbReference type="KEGG" id="rce:RC1_2789"/>
<dbReference type="STRING" id="414684.RC1_2789"/>
<sequence length="91" mass="10449">MIRSFRSRALALYWEQADGRKLPVQNHARVRRQLSALDAAGMPENLNLPGYGFHCLSGTPRRWSIWVSGNYRITFGWDGVDAVDVDIEDYH</sequence>
<evidence type="ECO:0000313" key="2">
    <source>
        <dbReference type="Proteomes" id="UP000001591"/>
    </source>
</evidence>
<name>B6IV38_RHOCS</name>
<dbReference type="Gene3D" id="3.30.2310.20">
    <property type="entry name" value="RelE-like"/>
    <property type="match status" value="1"/>
</dbReference>
<dbReference type="EMBL" id="CP000613">
    <property type="protein sequence ID" value="ACJ00162.1"/>
    <property type="molecule type" value="Genomic_DNA"/>
</dbReference>
<dbReference type="HOGENOM" id="CLU_155111_0_0_5"/>
<dbReference type="RefSeq" id="WP_012567942.1">
    <property type="nucleotide sequence ID" value="NC_011420.2"/>
</dbReference>
<dbReference type="InterPro" id="IPR007711">
    <property type="entry name" value="HigB-1"/>
</dbReference>
<dbReference type="PANTHER" id="PTHR40266">
    <property type="entry name" value="TOXIN HIGB-1"/>
    <property type="match status" value="1"/>
</dbReference>
<dbReference type="OrthoDB" id="9801102at2"/>
<gene>
    <name evidence="1" type="ordered locus">RC1_2789</name>
</gene>
<proteinExistence type="predicted"/>
<keyword evidence="2" id="KW-1185">Reference proteome</keyword>
<dbReference type="eggNOG" id="COG3549">
    <property type="taxonomic scope" value="Bacteria"/>
</dbReference>
<dbReference type="Proteomes" id="UP000001591">
    <property type="component" value="Chromosome"/>
</dbReference>
<reference evidence="1 2" key="1">
    <citation type="journal article" date="2010" name="BMC Genomics">
        <title>Metabolic flexibility revealed in the genome of the cyst-forming alpha-1 proteobacterium Rhodospirillum centenum.</title>
        <authorList>
            <person name="Lu Y.K."/>
            <person name="Marden J."/>
            <person name="Han M."/>
            <person name="Swingley W.D."/>
            <person name="Mastrian S.D."/>
            <person name="Chowdhury S.R."/>
            <person name="Hao J."/>
            <person name="Helmy T."/>
            <person name="Kim S."/>
            <person name="Kurdoglu A.A."/>
            <person name="Matthies H.J."/>
            <person name="Rollo D."/>
            <person name="Stothard P."/>
            <person name="Blankenship R.E."/>
            <person name="Bauer C.E."/>
            <person name="Touchman J.W."/>
        </authorList>
    </citation>
    <scope>NUCLEOTIDE SEQUENCE [LARGE SCALE GENOMIC DNA]</scope>
    <source>
        <strain evidence="2">ATCC 51521 / SW</strain>
    </source>
</reference>
<evidence type="ECO:0000313" key="1">
    <source>
        <dbReference type="EMBL" id="ACJ00162.1"/>
    </source>
</evidence>
<organism evidence="1 2">
    <name type="scientific">Rhodospirillum centenum (strain ATCC 51521 / SW)</name>
    <dbReference type="NCBI Taxonomy" id="414684"/>
    <lineage>
        <taxon>Bacteria</taxon>
        <taxon>Pseudomonadati</taxon>
        <taxon>Pseudomonadota</taxon>
        <taxon>Alphaproteobacteria</taxon>
        <taxon>Rhodospirillales</taxon>
        <taxon>Rhodospirillaceae</taxon>
        <taxon>Rhodospirillum</taxon>
    </lineage>
</organism>
<dbReference type="AlphaFoldDB" id="B6IV38"/>